<sequence length="84" mass="9129">MSTEKLIGIKNSVKDLARERPGYRSVAVVRDAAKGDRVYVDIEPDADVHEFDDIAGLHDGVTVVVRRVSGSVRADAQLRPAGLE</sequence>
<dbReference type="RefSeq" id="WP_154738792.1">
    <property type="nucleotide sequence ID" value="NZ_WMBQ01000001.1"/>
</dbReference>
<name>A0A6I3KIY2_9HYPH</name>
<dbReference type="AlphaFoldDB" id="A0A6I3KIY2"/>
<evidence type="ECO:0000313" key="1">
    <source>
        <dbReference type="EMBL" id="MTD94359.1"/>
    </source>
</evidence>
<reference evidence="1 2" key="1">
    <citation type="submission" date="2019-11" db="EMBL/GenBank/DDBJ databases">
        <title>Identification of a novel strain.</title>
        <authorList>
            <person name="Xu Q."/>
            <person name="Wang G."/>
        </authorList>
    </citation>
    <scope>NUCLEOTIDE SEQUENCE [LARGE SCALE GENOMIC DNA]</scope>
    <source>
        <strain evidence="2">xq</strain>
    </source>
</reference>
<dbReference type="EMBL" id="WMBQ01000001">
    <property type="protein sequence ID" value="MTD94359.1"/>
    <property type="molecule type" value="Genomic_DNA"/>
</dbReference>
<gene>
    <name evidence="1" type="ORF">GIW81_08430</name>
</gene>
<evidence type="ECO:0000313" key="2">
    <source>
        <dbReference type="Proteomes" id="UP000440694"/>
    </source>
</evidence>
<accession>A0A6I3KIY2</accession>
<comment type="caution">
    <text evidence="1">The sequence shown here is derived from an EMBL/GenBank/DDBJ whole genome shotgun (WGS) entry which is preliminary data.</text>
</comment>
<dbReference type="Proteomes" id="UP000440694">
    <property type="component" value="Unassembled WGS sequence"/>
</dbReference>
<proteinExistence type="predicted"/>
<protein>
    <submittedName>
        <fullName evidence="1">Uncharacterized protein</fullName>
    </submittedName>
</protein>
<organism evidence="1 2">
    <name type="scientific">Hyphomicrobium album</name>
    <dbReference type="NCBI Taxonomy" id="2665159"/>
    <lineage>
        <taxon>Bacteria</taxon>
        <taxon>Pseudomonadati</taxon>
        <taxon>Pseudomonadota</taxon>
        <taxon>Alphaproteobacteria</taxon>
        <taxon>Hyphomicrobiales</taxon>
        <taxon>Hyphomicrobiaceae</taxon>
        <taxon>Hyphomicrobium</taxon>
    </lineage>
</organism>
<keyword evidence="2" id="KW-1185">Reference proteome</keyword>